<evidence type="ECO:0000259" key="9">
    <source>
        <dbReference type="PROSITE" id="PS50850"/>
    </source>
</evidence>
<evidence type="ECO:0000256" key="2">
    <source>
        <dbReference type="ARBA" id="ARBA00022448"/>
    </source>
</evidence>
<dbReference type="OrthoDB" id="3870929at2"/>
<evidence type="ECO:0000313" key="10">
    <source>
        <dbReference type="EMBL" id="TPQ18135.1"/>
    </source>
</evidence>
<dbReference type="Gene3D" id="1.20.1250.20">
    <property type="entry name" value="MFS general substrate transporter like domains"/>
    <property type="match status" value="1"/>
</dbReference>
<feature type="transmembrane region" description="Helical" evidence="8">
    <location>
        <begin position="113"/>
        <end position="132"/>
    </location>
</feature>
<dbReference type="GO" id="GO:0046677">
    <property type="term" value="P:response to antibiotic"/>
    <property type="evidence" value="ECO:0007669"/>
    <property type="project" value="UniProtKB-KW"/>
</dbReference>
<evidence type="ECO:0000256" key="8">
    <source>
        <dbReference type="SAM" id="Phobius"/>
    </source>
</evidence>
<evidence type="ECO:0000256" key="7">
    <source>
        <dbReference type="ARBA" id="ARBA00023251"/>
    </source>
</evidence>
<reference evidence="10 11" key="1">
    <citation type="submission" date="2019-06" db="EMBL/GenBank/DDBJ databases">
        <title>Streptomyces sporangiiformans sp. nov., a novel actinomycete isolated from soil in Mount Song.</title>
        <authorList>
            <person name="Han L."/>
        </authorList>
    </citation>
    <scope>NUCLEOTIDE SEQUENCE [LARGE SCALE GENOMIC DNA]</scope>
    <source>
        <strain evidence="10 11">NEAU-SSA 1</strain>
    </source>
</reference>
<dbReference type="CDD" id="cd17321">
    <property type="entry name" value="MFS_MMR_MDR_like"/>
    <property type="match status" value="1"/>
</dbReference>
<keyword evidence="3" id="KW-1003">Cell membrane</keyword>
<feature type="transmembrane region" description="Helical" evidence="8">
    <location>
        <begin position="435"/>
        <end position="453"/>
    </location>
</feature>
<keyword evidence="7" id="KW-0046">Antibiotic resistance</keyword>
<keyword evidence="11" id="KW-1185">Reference proteome</keyword>
<dbReference type="GO" id="GO:0005886">
    <property type="term" value="C:plasma membrane"/>
    <property type="evidence" value="ECO:0007669"/>
    <property type="project" value="UniProtKB-SubCell"/>
</dbReference>
<dbReference type="EMBL" id="VCHX02000180">
    <property type="protein sequence ID" value="TPQ18135.1"/>
    <property type="molecule type" value="Genomic_DNA"/>
</dbReference>
<feature type="transmembrane region" description="Helical" evidence="8">
    <location>
        <begin position="51"/>
        <end position="71"/>
    </location>
</feature>
<evidence type="ECO:0000256" key="5">
    <source>
        <dbReference type="ARBA" id="ARBA00022989"/>
    </source>
</evidence>
<evidence type="ECO:0000313" key="11">
    <source>
        <dbReference type="Proteomes" id="UP000317378"/>
    </source>
</evidence>
<comment type="caution">
    <text evidence="10">The sequence shown here is derived from an EMBL/GenBank/DDBJ whole genome shotgun (WGS) entry which is preliminary data.</text>
</comment>
<dbReference type="PROSITE" id="PS50850">
    <property type="entry name" value="MFS"/>
    <property type="match status" value="1"/>
</dbReference>
<keyword evidence="6 8" id="KW-0472">Membrane</keyword>
<dbReference type="InterPro" id="IPR020846">
    <property type="entry name" value="MFS_dom"/>
</dbReference>
<dbReference type="InterPro" id="IPR011701">
    <property type="entry name" value="MFS"/>
</dbReference>
<gene>
    <name evidence="10" type="ORF">FGD71_033230</name>
</gene>
<feature type="transmembrane region" description="Helical" evidence="8">
    <location>
        <begin position="204"/>
        <end position="224"/>
    </location>
</feature>
<feature type="domain" description="Major facilitator superfamily (MFS) profile" evidence="9">
    <location>
        <begin position="18"/>
        <end position="455"/>
    </location>
</feature>
<feature type="transmembrane region" description="Helical" evidence="8">
    <location>
        <begin position="404"/>
        <end position="429"/>
    </location>
</feature>
<dbReference type="InterPro" id="IPR036259">
    <property type="entry name" value="MFS_trans_sf"/>
</dbReference>
<dbReference type="RefSeq" id="WP_119104279.1">
    <property type="nucleotide sequence ID" value="NZ_QXMJ01000180.1"/>
</dbReference>
<name>A0A505D8M6_9ACTN</name>
<feature type="transmembrane region" description="Helical" evidence="8">
    <location>
        <begin position="171"/>
        <end position="192"/>
    </location>
</feature>
<keyword evidence="2" id="KW-0813">Transport</keyword>
<feature type="transmembrane region" description="Helical" evidence="8">
    <location>
        <begin position="305"/>
        <end position="323"/>
    </location>
</feature>
<feature type="transmembrane region" description="Helical" evidence="8">
    <location>
        <begin position="269"/>
        <end position="293"/>
    </location>
</feature>
<dbReference type="Proteomes" id="UP000317378">
    <property type="component" value="Unassembled WGS sequence"/>
</dbReference>
<evidence type="ECO:0000256" key="3">
    <source>
        <dbReference type="ARBA" id="ARBA00022475"/>
    </source>
</evidence>
<dbReference type="AlphaFoldDB" id="A0A505D8M6"/>
<sequence>MRALTPLPYPPARRSGAVLALLTAAQFLVVLNTSVVNVALPAIGSDLDAGQAGLTWVVGAYVLAFGALLPVGGRLADLFGSRGVFLAGLALFAAGSLAASIPTGAGPLIAARAVQGVGAAAASPAALALLLAQSPPGPVRGRALGLWGAASAAGGAAGVLLGGVLTDALGWWSVFAVSAIATVPVLLCAPRLVPRDSRGRTGPLDLPGAVVMTAGLVLLVYGLGTRDGSTVLGLLLPAAGVFLLLNLGSIERRAKNPLIPPALLRNRSVVAGNLLMLPLGMVWLGTFFFLPLYQQKVLGHGPVTAGLTQLPLAAALMGASALAGRLRGTLVPGFMLLAVGLFWLARLPLDGAFLTDLLGPTVLIGLGLGLAFVPLTALGVTGVDPDHVGVAGGLVNTTRQVGGALGLALLGSLAAPAVGTAAAGPAALAYGYRRALVGAAVIAVLAAIGAGAHRRIDARADQRIDVGANTRTSKPIAEKEPS</sequence>
<feature type="transmembrane region" description="Helical" evidence="8">
    <location>
        <begin position="83"/>
        <end position="101"/>
    </location>
</feature>
<dbReference type="SUPFAM" id="SSF103473">
    <property type="entry name" value="MFS general substrate transporter"/>
    <property type="match status" value="1"/>
</dbReference>
<keyword evidence="5 8" id="KW-1133">Transmembrane helix</keyword>
<dbReference type="PANTHER" id="PTHR42718:SF46">
    <property type="entry name" value="BLR6921 PROTEIN"/>
    <property type="match status" value="1"/>
</dbReference>
<organism evidence="10 11">
    <name type="scientific">Streptomyces sporangiiformans</name>
    <dbReference type="NCBI Taxonomy" id="2315329"/>
    <lineage>
        <taxon>Bacteria</taxon>
        <taxon>Bacillati</taxon>
        <taxon>Actinomycetota</taxon>
        <taxon>Actinomycetes</taxon>
        <taxon>Kitasatosporales</taxon>
        <taxon>Streptomycetaceae</taxon>
        <taxon>Streptomyces</taxon>
    </lineage>
</organism>
<protein>
    <submittedName>
        <fullName evidence="10">MFS transporter</fullName>
    </submittedName>
</protein>
<proteinExistence type="predicted"/>
<feature type="transmembrane region" description="Helical" evidence="8">
    <location>
        <begin position="230"/>
        <end position="248"/>
    </location>
</feature>
<dbReference type="GO" id="GO:0022857">
    <property type="term" value="F:transmembrane transporter activity"/>
    <property type="evidence" value="ECO:0007669"/>
    <property type="project" value="InterPro"/>
</dbReference>
<dbReference type="PANTHER" id="PTHR42718">
    <property type="entry name" value="MAJOR FACILITATOR SUPERFAMILY MULTIDRUG TRANSPORTER MFSC"/>
    <property type="match status" value="1"/>
</dbReference>
<accession>A0A505D8M6</accession>
<evidence type="ECO:0000256" key="4">
    <source>
        <dbReference type="ARBA" id="ARBA00022692"/>
    </source>
</evidence>
<feature type="transmembrane region" description="Helical" evidence="8">
    <location>
        <begin position="361"/>
        <end position="383"/>
    </location>
</feature>
<feature type="transmembrane region" description="Helical" evidence="8">
    <location>
        <begin position="144"/>
        <end position="165"/>
    </location>
</feature>
<dbReference type="Pfam" id="PF07690">
    <property type="entry name" value="MFS_1"/>
    <property type="match status" value="1"/>
</dbReference>
<keyword evidence="4 8" id="KW-0812">Transmembrane</keyword>
<dbReference type="PRINTS" id="PR01036">
    <property type="entry name" value="TCRTETB"/>
</dbReference>
<feature type="transmembrane region" description="Helical" evidence="8">
    <location>
        <begin position="330"/>
        <end position="349"/>
    </location>
</feature>
<evidence type="ECO:0000256" key="6">
    <source>
        <dbReference type="ARBA" id="ARBA00023136"/>
    </source>
</evidence>
<comment type="subcellular location">
    <subcellularLocation>
        <location evidence="1">Cell membrane</location>
        <topology evidence="1">Multi-pass membrane protein</topology>
    </subcellularLocation>
</comment>
<evidence type="ECO:0000256" key="1">
    <source>
        <dbReference type="ARBA" id="ARBA00004651"/>
    </source>
</evidence>